<protein>
    <submittedName>
        <fullName evidence="2">Nucleoside-diphosphate-sugar epimerase</fullName>
    </submittedName>
</protein>
<dbReference type="RefSeq" id="WP_127931348.1">
    <property type="nucleotide sequence ID" value="NZ_SAUN01000001.1"/>
</dbReference>
<dbReference type="Proteomes" id="UP000284824">
    <property type="component" value="Unassembled WGS sequence"/>
</dbReference>
<accession>A0A438LZ19</accession>
<proteinExistence type="predicted"/>
<dbReference type="Pfam" id="PF01370">
    <property type="entry name" value="Epimerase"/>
    <property type="match status" value="1"/>
</dbReference>
<organism evidence="2 3">
    <name type="scientific">Nonomuraea polychroma</name>
    <dbReference type="NCBI Taxonomy" id="46176"/>
    <lineage>
        <taxon>Bacteria</taxon>
        <taxon>Bacillati</taxon>
        <taxon>Actinomycetota</taxon>
        <taxon>Actinomycetes</taxon>
        <taxon>Streptosporangiales</taxon>
        <taxon>Streptosporangiaceae</taxon>
        <taxon>Nonomuraea</taxon>
    </lineage>
</organism>
<dbReference type="InterPro" id="IPR050177">
    <property type="entry name" value="Lipid_A_modif_metabolic_enz"/>
</dbReference>
<evidence type="ECO:0000259" key="1">
    <source>
        <dbReference type="Pfam" id="PF01370"/>
    </source>
</evidence>
<reference evidence="2 3" key="1">
    <citation type="submission" date="2019-01" db="EMBL/GenBank/DDBJ databases">
        <title>Sequencing the genomes of 1000 actinobacteria strains.</title>
        <authorList>
            <person name="Klenk H.-P."/>
        </authorList>
    </citation>
    <scope>NUCLEOTIDE SEQUENCE [LARGE SCALE GENOMIC DNA]</scope>
    <source>
        <strain evidence="2 3">DSM 43925</strain>
    </source>
</reference>
<dbReference type="EMBL" id="SAUN01000001">
    <property type="protein sequence ID" value="RVX38760.1"/>
    <property type="molecule type" value="Genomic_DNA"/>
</dbReference>
<dbReference type="Gene3D" id="3.40.50.720">
    <property type="entry name" value="NAD(P)-binding Rossmann-like Domain"/>
    <property type="match status" value="1"/>
</dbReference>
<sequence length="324" mass="33453">MTKQLITVLGASGLLGRAVARELAARPVRLRLVARRPSPAPARARAEVEVRTVDLAEGGSVAAAVAAADVVIHLVAPSSGAGTWRAAATGPAAGLVGAGLATDLIDALRGRARPPIVLFAGSMSQVGGGARVRLDGNEPDDPLTVYDQQKLAVEQAIEAATAEGVVRGCSLRLATLYSRGPDHDADRGVLAAMARRALADRPLTMWHDGTIARDLLCADDCARAFTAALDEIDAVAGRHWLVGTGQATTIGAAFTMIAQAAAEHTGREPVPVVQVPPAETLMPTDLLDLVLDPSAFQKATGWAPHVPLRDGVESLVAAVARDAN</sequence>
<evidence type="ECO:0000313" key="2">
    <source>
        <dbReference type="EMBL" id="RVX38760.1"/>
    </source>
</evidence>
<dbReference type="SUPFAM" id="SSF51735">
    <property type="entry name" value="NAD(P)-binding Rossmann-fold domains"/>
    <property type="match status" value="1"/>
</dbReference>
<dbReference type="InterPro" id="IPR036291">
    <property type="entry name" value="NAD(P)-bd_dom_sf"/>
</dbReference>
<dbReference type="OrthoDB" id="3288614at2"/>
<dbReference type="PANTHER" id="PTHR43245">
    <property type="entry name" value="BIFUNCTIONAL POLYMYXIN RESISTANCE PROTEIN ARNA"/>
    <property type="match status" value="1"/>
</dbReference>
<dbReference type="InterPro" id="IPR001509">
    <property type="entry name" value="Epimerase_deHydtase"/>
</dbReference>
<gene>
    <name evidence="2" type="ORF">EDD27_1084</name>
</gene>
<name>A0A438LZ19_9ACTN</name>
<dbReference type="AlphaFoldDB" id="A0A438LZ19"/>
<feature type="domain" description="NAD-dependent epimerase/dehydratase" evidence="1">
    <location>
        <begin position="6"/>
        <end position="243"/>
    </location>
</feature>
<evidence type="ECO:0000313" key="3">
    <source>
        <dbReference type="Proteomes" id="UP000284824"/>
    </source>
</evidence>
<keyword evidence="3" id="KW-1185">Reference proteome</keyword>
<comment type="caution">
    <text evidence="2">The sequence shown here is derived from an EMBL/GenBank/DDBJ whole genome shotgun (WGS) entry which is preliminary data.</text>
</comment>